<sequence length="355" mass="39101">MDGSGEQPRGGGPTSSEQIMKTGALLLQGFIQDRAGRMGGETPELGLEQVPQDASTKKLSECLKRIGDELDSNMELQRMIAAVDTDSPREVFFRVAAEMFSDGNFNWGRVVALFYFASKLVLKALCTKVPELIRTIMGWTLDFLRERLLGWIQDQGGWVRPLTPPHSPTPLGPLGLSVPTIGVPPSPFWGHMSDQPLIHRVPNDLSMTLDLLVTSDLLVTPDPMPRCPPWCLPPIPLESLKFYDNPLTSPLVGPCPYLCPLTPPCSLMCWPRGCPLAESLKCLLSLSPGRPPLLLWDTHMADSDHLCGWSAHRLAHHLEEDGLRPSTALDFFCINYGIFQGGGADLGAMEFFLLF</sequence>
<dbReference type="AlphaFoldDB" id="A0A3Q1MT88"/>
<keyword evidence="11" id="KW-1133">Transmembrane helix</keyword>
<evidence type="ECO:0000256" key="15">
    <source>
        <dbReference type="ARBA" id="ARBA00023242"/>
    </source>
</evidence>
<dbReference type="GeneTree" id="ENSGT01130000278292"/>
<evidence type="ECO:0000256" key="3">
    <source>
        <dbReference type="ARBA" id="ARBA00004572"/>
    </source>
</evidence>
<proteinExistence type="inferred from homology"/>
<evidence type="ECO:0000256" key="9">
    <source>
        <dbReference type="ARBA" id="ARBA00022787"/>
    </source>
</evidence>
<accession>A0A3Q1MT88</accession>
<keyword evidence="15" id="KW-0539">Nucleus</keyword>
<gene>
    <name evidence="18 20" type="primary">BAX</name>
</gene>
<dbReference type="VGNC" id="VGNC:26428">
    <property type="gene designation" value="BAX"/>
</dbReference>
<evidence type="ECO:0000256" key="5">
    <source>
        <dbReference type="ARBA" id="ARBA00022490"/>
    </source>
</evidence>
<reference evidence="18" key="2">
    <citation type="submission" date="2023-11" db="UniProtKB">
        <authorList>
            <consortium name="Ensembl"/>
        </authorList>
    </citation>
    <scope>IDENTIFICATION</scope>
    <source>
        <strain evidence="18">Hereford</strain>
    </source>
</reference>
<evidence type="ECO:0000256" key="14">
    <source>
        <dbReference type="ARBA" id="ARBA00023136"/>
    </source>
</evidence>
<dbReference type="GO" id="GO:0005741">
    <property type="term" value="C:mitochondrial outer membrane"/>
    <property type="evidence" value="ECO:0007669"/>
    <property type="project" value="UniProtKB-SubCell"/>
</dbReference>
<evidence type="ECO:0000313" key="20">
    <source>
        <dbReference type="VGNC" id="VGNC:26428"/>
    </source>
</evidence>
<dbReference type="FunFam" id="1.10.437.10:FF:000004">
    <property type="entry name" value="apoptosis regulator BAX isoform X2"/>
    <property type="match status" value="1"/>
</dbReference>
<dbReference type="Bgee" id="ENSBTAG00000013340">
    <property type="expression patterns" value="Expressed in ileocecal valve and 104 other cell types or tissues"/>
</dbReference>
<dbReference type="InterPro" id="IPR036834">
    <property type="entry name" value="Bcl-2-like_sf"/>
</dbReference>
<keyword evidence="7" id="KW-0812">Transmembrane</keyword>
<dbReference type="GO" id="GO:0001836">
    <property type="term" value="P:release of cytochrome c from mitochondria"/>
    <property type="evidence" value="ECO:0007669"/>
    <property type="project" value="UniProtKB-ARBA"/>
</dbReference>
<keyword evidence="12" id="KW-0007">Acetylation</keyword>
<evidence type="ECO:0000256" key="8">
    <source>
        <dbReference type="ARBA" id="ARBA00022703"/>
    </source>
</evidence>
<evidence type="ECO:0000256" key="4">
    <source>
        <dbReference type="ARBA" id="ARBA00009458"/>
    </source>
</evidence>
<reference evidence="18" key="1">
    <citation type="submission" date="2018-03" db="EMBL/GenBank/DDBJ databases">
        <title>ARS-UCD1.2.</title>
        <authorList>
            <person name="Rosen B.D."/>
            <person name="Bickhart D.M."/>
            <person name="Koren S."/>
            <person name="Schnabel R.D."/>
            <person name="Hall R."/>
            <person name="Zimin A."/>
            <person name="Dreischer C."/>
            <person name="Schultheiss S."/>
            <person name="Schroeder S.G."/>
            <person name="Elsik C.G."/>
            <person name="Couldrey C."/>
            <person name="Liu G.E."/>
            <person name="Van Tassell C.P."/>
            <person name="Phillippy A.M."/>
            <person name="Smith T.P.L."/>
            <person name="Medrano J.F."/>
        </authorList>
    </citation>
    <scope>NUCLEOTIDE SEQUENCE [LARGE SCALE GENOMIC DNA]</scope>
    <source>
        <strain evidence="18">Hereford</strain>
    </source>
</reference>
<dbReference type="InterPro" id="IPR020717">
    <property type="entry name" value="Bcl2_BH1_motif_CS"/>
</dbReference>
<evidence type="ECO:0000256" key="11">
    <source>
        <dbReference type="ARBA" id="ARBA00022989"/>
    </source>
</evidence>
<name>A0A3Q1MT88_BOVIN</name>
<dbReference type="OrthoDB" id="6080198at2759"/>
<evidence type="ECO:0000313" key="18">
    <source>
        <dbReference type="Ensembl" id="ENSBTAP00000073472.1"/>
    </source>
</evidence>
<keyword evidence="5" id="KW-0963">Cytoplasm</keyword>
<evidence type="ECO:0000256" key="2">
    <source>
        <dbReference type="ARBA" id="ARBA00004496"/>
    </source>
</evidence>
<organism evidence="18 19">
    <name type="scientific">Bos taurus</name>
    <name type="common">Bovine</name>
    <dbReference type="NCBI Taxonomy" id="9913"/>
    <lineage>
        <taxon>Eukaryota</taxon>
        <taxon>Metazoa</taxon>
        <taxon>Chordata</taxon>
        <taxon>Craniata</taxon>
        <taxon>Vertebrata</taxon>
        <taxon>Euteleostomi</taxon>
        <taxon>Mammalia</taxon>
        <taxon>Eutheria</taxon>
        <taxon>Laurasiatheria</taxon>
        <taxon>Artiodactyla</taxon>
        <taxon>Ruminantia</taxon>
        <taxon>Pecora</taxon>
        <taxon>Bovidae</taxon>
        <taxon>Bovinae</taxon>
        <taxon>Bos</taxon>
    </lineage>
</organism>
<feature type="domain" description="Bcl-2 Bcl-2 homology region 1-3" evidence="17">
    <location>
        <begin position="63"/>
        <end position="158"/>
    </location>
</feature>
<evidence type="ECO:0000259" key="17">
    <source>
        <dbReference type="SMART" id="SM00337"/>
    </source>
</evidence>
<evidence type="ECO:0000256" key="10">
    <source>
        <dbReference type="ARBA" id="ARBA00022843"/>
    </source>
</evidence>
<comment type="subcellular location">
    <subcellularLocation>
        <location evidence="2">Cytoplasm</location>
    </subcellularLocation>
    <subcellularLocation>
        <location evidence="3">Mitochondrion outer membrane</location>
        <topology evidence="3">Single-pass membrane protein</topology>
    </subcellularLocation>
    <subcellularLocation>
        <location evidence="1">Nucleus</location>
    </subcellularLocation>
</comment>
<keyword evidence="13" id="KW-0496">Mitochondrion</keyword>
<dbReference type="PROSITE" id="PS50062">
    <property type="entry name" value="BCL2_FAMILY"/>
    <property type="match status" value="1"/>
</dbReference>
<dbReference type="PANTHER" id="PTHR11256:SF42">
    <property type="entry name" value="APOPTOSIS REGULATOR BAX"/>
    <property type="match status" value="1"/>
</dbReference>
<evidence type="ECO:0000256" key="13">
    <source>
        <dbReference type="ARBA" id="ARBA00023128"/>
    </source>
</evidence>
<keyword evidence="19" id="KW-1185">Reference proteome</keyword>
<dbReference type="GO" id="GO:0033554">
    <property type="term" value="P:cellular response to stress"/>
    <property type="evidence" value="ECO:0007669"/>
    <property type="project" value="UniProtKB-ARBA"/>
</dbReference>
<evidence type="ECO:0000256" key="16">
    <source>
        <dbReference type="ARBA" id="ARBA00067217"/>
    </source>
</evidence>
<evidence type="ECO:0000313" key="19">
    <source>
        <dbReference type="Proteomes" id="UP000009136"/>
    </source>
</evidence>
<protein>
    <recommendedName>
        <fullName evidence="16">Apoptosis regulator BAX</fullName>
    </recommendedName>
</protein>
<dbReference type="Proteomes" id="UP000009136">
    <property type="component" value="Chromosome 18"/>
</dbReference>
<keyword evidence="10" id="KW-0832">Ubl conjugation</keyword>
<dbReference type="SUPFAM" id="SSF56854">
    <property type="entry name" value="Bcl-2 inhibitors of programmed cell death"/>
    <property type="match status" value="1"/>
</dbReference>
<keyword evidence="14" id="KW-0472">Membrane</keyword>
<dbReference type="InterPro" id="IPR020728">
    <property type="entry name" value="Bcl2_BH3_motif_CS"/>
</dbReference>
<dbReference type="PRINTS" id="PR01862">
    <property type="entry name" value="BCL2FAMILY"/>
</dbReference>
<dbReference type="GO" id="GO:0005829">
    <property type="term" value="C:cytosol"/>
    <property type="evidence" value="ECO:0007669"/>
    <property type="project" value="UniProtKB-ARBA"/>
</dbReference>
<dbReference type="Pfam" id="PF00452">
    <property type="entry name" value="Bcl-2"/>
    <property type="match status" value="1"/>
</dbReference>
<dbReference type="Ensembl" id="ENSBTAT00000066540.1">
    <property type="protein sequence ID" value="ENSBTAP00000073472.1"/>
    <property type="gene ID" value="ENSBTAG00000013340.6"/>
</dbReference>
<dbReference type="VEuPathDB" id="HostDB:ENSBTAG00000013340"/>
<dbReference type="InterPro" id="IPR002475">
    <property type="entry name" value="Bcl2-like"/>
</dbReference>
<dbReference type="GO" id="GO:0043065">
    <property type="term" value="P:positive regulation of apoptotic process"/>
    <property type="evidence" value="ECO:0007669"/>
    <property type="project" value="UniProtKB-ARBA"/>
</dbReference>
<evidence type="ECO:0000256" key="7">
    <source>
        <dbReference type="ARBA" id="ARBA00022692"/>
    </source>
</evidence>
<dbReference type="SMART" id="SM00337">
    <property type="entry name" value="BCL"/>
    <property type="match status" value="1"/>
</dbReference>
<evidence type="ECO:0000256" key="6">
    <source>
        <dbReference type="ARBA" id="ARBA00022499"/>
    </source>
</evidence>
<dbReference type="InterPro" id="IPR026298">
    <property type="entry name" value="Bcl-2_fam"/>
</dbReference>
<comment type="similarity">
    <text evidence="4">Belongs to the Bcl-2 family.</text>
</comment>
<evidence type="ECO:0000256" key="1">
    <source>
        <dbReference type="ARBA" id="ARBA00004123"/>
    </source>
</evidence>
<evidence type="ECO:0000256" key="12">
    <source>
        <dbReference type="ARBA" id="ARBA00022990"/>
    </source>
</evidence>
<keyword evidence="8" id="KW-0053">Apoptosis</keyword>
<dbReference type="GO" id="GO:0005634">
    <property type="term" value="C:nucleus"/>
    <property type="evidence" value="ECO:0007669"/>
    <property type="project" value="UniProtKB-SubCell"/>
</dbReference>
<dbReference type="InterPro" id="IPR046371">
    <property type="entry name" value="Bcl-2_BH1-3"/>
</dbReference>
<dbReference type="Gene3D" id="1.10.437.10">
    <property type="entry name" value="Blc2-like"/>
    <property type="match status" value="1"/>
</dbReference>
<dbReference type="PROSITE" id="PS01259">
    <property type="entry name" value="BH3"/>
    <property type="match status" value="1"/>
</dbReference>
<keyword evidence="9" id="KW-1000">Mitochondrion outer membrane</keyword>
<dbReference type="PROSITE" id="PS01080">
    <property type="entry name" value="BH1"/>
    <property type="match status" value="1"/>
</dbReference>
<keyword evidence="6" id="KW-1017">Isopeptide bond</keyword>
<dbReference type="PANTHER" id="PTHR11256">
    <property type="entry name" value="BCL-2 RELATED"/>
    <property type="match status" value="1"/>
</dbReference>
<dbReference type="CDD" id="cd06845">
    <property type="entry name" value="Bcl-2_like"/>
    <property type="match status" value="1"/>
</dbReference>